<protein>
    <submittedName>
        <fullName evidence="1">Plectin-like</fullName>
    </submittedName>
</protein>
<reference evidence="2" key="1">
    <citation type="journal article" date="2006" name="Science">
        <title>Ancient noncoding elements conserved in the human genome.</title>
        <authorList>
            <person name="Venkatesh B."/>
            <person name="Kirkness E.F."/>
            <person name="Loh Y.H."/>
            <person name="Halpern A.L."/>
            <person name="Lee A.P."/>
            <person name="Johnson J."/>
            <person name="Dandona N."/>
            <person name="Viswanathan L.D."/>
            <person name="Tay A."/>
            <person name="Venter J.C."/>
            <person name="Strausberg R.L."/>
            <person name="Brenner S."/>
        </authorList>
    </citation>
    <scope>NUCLEOTIDE SEQUENCE [LARGE SCALE GENOMIC DNA]</scope>
</reference>
<dbReference type="GO" id="GO:0045104">
    <property type="term" value="P:intermediate filament cytoskeleton organization"/>
    <property type="evidence" value="ECO:0007669"/>
    <property type="project" value="InterPro"/>
</dbReference>
<organism evidence="1 2">
    <name type="scientific">Callorhinchus milii</name>
    <name type="common">Ghost shark</name>
    <dbReference type="NCBI Taxonomy" id="7868"/>
    <lineage>
        <taxon>Eukaryota</taxon>
        <taxon>Metazoa</taxon>
        <taxon>Chordata</taxon>
        <taxon>Craniata</taxon>
        <taxon>Vertebrata</taxon>
        <taxon>Chondrichthyes</taxon>
        <taxon>Holocephali</taxon>
        <taxon>Chimaeriformes</taxon>
        <taxon>Callorhinchidae</taxon>
        <taxon>Callorhinchus</taxon>
    </lineage>
</organism>
<evidence type="ECO:0000313" key="1">
    <source>
        <dbReference type="Ensembl" id="ENSCMIP00000006060.1"/>
    </source>
</evidence>
<dbReference type="GO" id="GO:0048471">
    <property type="term" value="C:perinuclear region of cytoplasm"/>
    <property type="evidence" value="ECO:0007669"/>
    <property type="project" value="TreeGrafter"/>
</dbReference>
<dbReference type="SUPFAM" id="SSF46966">
    <property type="entry name" value="Spectrin repeat"/>
    <property type="match status" value="1"/>
</dbReference>
<dbReference type="Ensembl" id="ENSCMIT00000006260.1">
    <property type="protein sequence ID" value="ENSCMIP00000006060.1"/>
    <property type="gene ID" value="ENSCMIG00000003487.1"/>
</dbReference>
<dbReference type="GO" id="GO:0031581">
    <property type="term" value="P:hemidesmosome assembly"/>
    <property type="evidence" value="ECO:0007669"/>
    <property type="project" value="TreeGrafter"/>
</dbReference>
<dbReference type="GO" id="GO:0005882">
    <property type="term" value="C:intermediate filament"/>
    <property type="evidence" value="ECO:0007669"/>
    <property type="project" value="TreeGrafter"/>
</dbReference>
<dbReference type="GO" id="GO:0030056">
    <property type="term" value="C:hemidesmosome"/>
    <property type="evidence" value="ECO:0007669"/>
    <property type="project" value="TreeGrafter"/>
</dbReference>
<name>A0A4W3GSV8_CALMI</name>
<dbReference type="AlphaFoldDB" id="A0A4W3GSV8"/>
<accession>A0A4W3GSV8</accession>
<dbReference type="GeneTree" id="ENSGT00940000159045"/>
<dbReference type="GO" id="GO:0005925">
    <property type="term" value="C:focal adhesion"/>
    <property type="evidence" value="ECO:0007669"/>
    <property type="project" value="TreeGrafter"/>
</dbReference>
<evidence type="ECO:0000313" key="2">
    <source>
        <dbReference type="Proteomes" id="UP000314986"/>
    </source>
</evidence>
<proteinExistence type="predicted"/>
<dbReference type="STRING" id="7868.ENSCMIP00000006060"/>
<reference evidence="2" key="3">
    <citation type="journal article" date="2014" name="Nature">
        <title>Elephant shark genome provides unique insights into gnathostome evolution.</title>
        <authorList>
            <consortium name="International Elephant Shark Genome Sequencing Consortium"/>
            <person name="Venkatesh B."/>
            <person name="Lee A.P."/>
            <person name="Ravi V."/>
            <person name="Maurya A.K."/>
            <person name="Lian M.M."/>
            <person name="Swann J.B."/>
            <person name="Ohta Y."/>
            <person name="Flajnik M.F."/>
            <person name="Sutoh Y."/>
            <person name="Kasahara M."/>
            <person name="Hoon S."/>
            <person name="Gangu V."/>
            <person name="Roy S.W."/>
            <person name="Irimia M."/>
            <person name="Korzh V."/>
            <person name="Kondrychyn I."/>
            <person name="Lim Z.W."/>
            <person name="Tay B.H."/>
            <person name="Tohari S."/>
            <person name="Kong K.W."/>
            <person name="Ho S."/>
            <person name="Lorente-Galdos B."/>
            <person name="Quilez J."/>
            <person name="Marques-Bonet T."/>
            <person name="Raney B.J."/>
            <person name="Ingham P.W."/>
            <person name="Tay A."/>
            <person name="Hillier L.W."/>
            <person name="Minx P."/>
            <person name="Boehm T."/>
            <person name="Wilson R.K."/>
            <person name="Brenner S."/>
            <person name="Warren W.C."/>
        </authorList>
    </citation>
    <scope>NUCLEOTIDE SEQUENCE [LARGE SCALE GENOMIC DNA]</scope>
</reference>
<dbReference type="GO" id="GO:0030506">
    <property type="term" value="F:ankyrin binding"/>
    <property type="evidence" value="ECO:0007669"/>
    <property type="project" value="TreeGrafter"/>
</dbReference>
<reference evidence="2" key="2">
    <citation type="journal article" date="2007" name="PLoS Biol.">
        <title>Survey sequencing and comparative analysis of the elephant shark (Callorhinchus milii) genome.</title>
        <authorList>
            <person name="Venkatesh B."/>
            <person name="Kirkness E.F."/>
            <person name="Loh Y.H."/>
            <person name="Halpern A.L."/>
            <person name="Lee A.P."/>
            <person name="Johnson J."/>
            <person name="Dandona N."/>
            <person name="Viswanathan L.D."/>
            <person name="Tay A."/>
            <person name="Venter J.C."/>
            <person name="Strausberg R.L."/>
            <person name="Brenner S."/>
        </authorList>
    </citation>
    <scope>NUCLEOTIDE SEQUENCE [LARGE SCALE GENOMIC DNA]</scope>
</reference>
<dbReference type="GO" id="GO:0005200">
    <property type="term" value="F:structural constituent of cytoskeleton"/>
    <property type="evidence" value="ECO:0007669"/>
    <property type="project" value="TreeGrafter"/>
</dbReference>
<keyword evidence="2" id="KW-1185">Reference proteome</keyword>
<reference evidence="1" key="4">
    <citation type="submission" date="2025-08" db="UniProtKB">
        <authorList>
            <consortium name="Ensembl"/>
        </authorList>
    </citation>
    <scope>IDENTIFICATION</scope>
</reference>
<dbReference type="PANTHER" id="PTHR23169">
    <property type="entry name" value="ENVOPLAKIN"/>
    <property type="match status" value="1"/>
</dbReference>
<dbReference type="Gene3D" id="1.20.58.60">
    <property type="match status" value="1"/>
</dbReference>
<sequence length="198" mass="23462">MVKKYEDKLRNVNTVPSDTNSLESYKKQLKELRAELERQQPQFDTLDTELSKARAVNERMIRSHSERDVDLERFREWVQQLLERWQGVHTQTETRARDLEQLGRQLHYYRDSYQRLMSWIEETKQRQEQLQSRTGGKGNHVSQQLLQQRVRDGVCPGCGWGKQGEVGSMVEGGLWRRWDPLRRLGLWRRVVSGGVGIR</sequence>
<dbReference type="GO" id="GO:0045296">
    <property type="term" value="F:cadherin binding"/>
    <property type="evidence" value="ECO:0007669"/>
    <property type="project" value="TreeGrafter"/>
</dbReference>
<reference evidence="1" key="5">
    <citation type="submission" date="2025-09" db="UniProtKB">
        <authorList>
            <consortium name="Ensembl"/>
        </authorList>
    </citation>
    <scope>IDENTIFICATION</scope>
</reference>
<dbReference type="InterPro" id="IPR043197">
    <property type="entry name" value="Plakin"/>
</dbReference>
<dbReference type="Proteomes" id="UP000314986">
    <property type="component" value="Unassembled WGS sequence"/>
</dbReference>
<dbReference type="GO" id="GO:0008307">
    <property type="term" value="F:structural constituent of muscle"/>
    <property type="evidence" value="ECO:0007669"/>
    <property type="project" value="TreeGrafter"/>
</dbReference>
<dbReference type="PANTHER" id="PTHR23169:SF20">
    <property type="entry name" value="PLECTIN"/>
    <property type="match status" value="1"/>
</dbReference>
<dbReference type="InParanoid" id="A0A4W3GSV8"/>
<dbReference type="GO" id="GO:0042383">
    <property type="term" value="C:sarcolemma"/>
    <property type="evidence" value="ECO:0007669"/>
    <property type="project" value="TreeGrafter"/>
</dbReference>
<dbReference type="GO" id="GO:0042060">
    <property type="term" value="P:wound healing"/>
    <property type="evidence" value="ECO:0007669"/>
    <property type="project" value="TreeGrafter"/>
</dbReference>